<accession>A0A1L7CFS8</accession>
<dbReference type="NCBIfam" id="NF005559">
    <property type="entry name" value="PRK07231.1"/>
    <property type="match status" value="1"/>
</dbReference>
<dbReference type="PRINTS" id="PR00080">
    <property type="entry name" value="SDRFAMILY"/>
</dbReference>
<evidence type="ECO:0000256" key="1">
    <source>
        <dbReference type="ARBA" id="ARBA00006484"/>
    </source>
</evidence>
<dbReference type="InterPro" id="IPR020904">
    <property type="entry name" value="Sc_DH/Rdtase_CS"/>
</dbReference>
<dbReference type="PROSITE" id="PS00061">
    <property type="entry name" value="ADH_SHORT"/>
    <property type="match status" value="1"/>
</dbReference>
<dbReference type="SUPFAM" id="SSF51735">
    <property type="entry name" value="NAD(P)-binding Rossmann-fold domains"/>
    <property type="match status" value="1"/>
</dbReference>
<dbReference type="Pfam" id="PF13561">
    <property type="entry name" value="adh_short_C2"/>
    <property type="match status" value="1"/>
</dbReference>
<dbReference type="EMBL" id="CP009245">
    <property type="protein sequence ID" value="APT84688.1"/>
    <property type="molecule type" value="Genomic_DNA"/>
</dbReference>
<dbReference type="InterPro" id="IPR036291">
    <property type="entry name" value="NAD(P)-bd_dom_sf"/>
</dbReference>
<evidence type="ECO:0000313" key="4">
    <source>
        <dbReference type="Proteomes" id="UP000185478"/>
    </source>
</evidence>
<dbReference type="FunFam" id="3.40.50.720:FF:000084">
    <property type="entry name" value="Short-chain dehydrogenase reductase"/>
    <property type="match status" value="1"/>
</dbReference>
<dbReference type="PRINTS" id="PR00081">
    <property type="entry name" value="GDHRDH"/>
</dbReference>
<evidence type="ECO:0000313" key="3">
    <source>
        <dbReference type="EMBL" id="APT84688.1"/>
    </source>
</evidence>
<name>A0A1L7CFS8_9CORY</name>
<keyword evidence="4" id="KW-1185">Reference proteome</keyword>
<dbReference type="PANTHER" id="PTHR24321:SF8">
    <property type="entry name" value="ESTRADIOL 17-BETA-DEHYDROGENASE 8-RELATED"/>
    <property type="match status" value="1"/>
</dbReference>
<dbReference type="InterPro" id="IPR002347">
    <property type="entry name" value="SDR_fam"/>
</dbReference>
<organism evidence="3 4">
    <name type="scientific">Corynebacterium aquilae DSM 44791</name>
    <dbReference type="NCBI Taxonomy" id="1431546"/>
    <lineage>
        <taxon>Bacteria</taxon>
        <taxon>Bacillati</taxon>
        <taxon>Actinomycetota</taxon>
        <taxon>Actinomycetes</taxon>
        <taxon>Mycobacteriales</taxon>
        <taxon>Corynebacteriaceae</taxon>
        <taxon>Corynebacterium</taxon>
    </lineage>
</organism>
<reference evidence="3 4" key="1">
    <citation type="submission" date="2014-08" db="EMBL/GenBank/DDBJ databases">
        <title>Complete genome sequence of Corynebacterium aquilae S-613T(T) (=DSM 44791(T)), isolated from the choana of a healthy golden eagle.</title>
        <authorList>
            <person name="Ruckert C."/>
            <person name="Albersmeier A."/>
            <person name="Winkler A."/>
            <person name="Kalinowski J."/>
        </authorList>
    </citation>
    <scope>NUCLEOTIDE SEQUENCE [LARGE SCALE GENOMIC DNA]</scope>
    <source>
        <strain evidence="3 4">S-613</strain>
    </source>
</reference>
<comment type="similarity">
    <text evidence="1">Belongs to the short-chain dehydrogenases/reductases (SDR) family.</text>
</comment>
<dbReference type="CDD" id="cd05233">
    <property type="entry name" value="SDR_c"/>
    <property type="match status" value="1"/>
</dbReference>
<dbReference type="Proteomes" id="UP000185478">
    <property type="component" value="Chromosome"/>
</dbReference>
<dbReference type="GO" id="GO:0016491">
    <property type="term" value="F:oxidoreductase activity"/>
    <property type="evidence" value="ECO:0007669"/>
    <property type="project" value="UniProtKB-KW"/>
</dbReference>
<sequence length="245" mass="24898">MERVAVITGAGSGIGRATAHTLAAAGYAVVVSDISEEAGEMTVSQIQAAGGMACFIRVDAGCVADNDALVAKALSEYGRLDAAVNNAGLGTPPAVLHEMSDEAFNRAIDVTVRGTFYGMRAQLAHFASVGEGAIVNIASIAGLRASPHLSPYVSAKHGVVGLTQTAALDYAHAGIRINAVAPGPIRTAAFASLPAHRIQAEQDKVPMKRLGEPEDVAAAVSWLLSADASFVTGVVLPVDGGSLLA</sequence>
<dbReference type="STRING" id="1431546.CAQU_05950"/>
<dbReference type="PANTHER" id="PTHR24321">
    <property type="entry name" value="DEHYDROGENASES, SHORT CHAIN"/>
    <property type="match status" value="1"/>
</dbReference>
<dbReference type="AlphaFoldDB" id="A0A1L7CFS8"/>
<evidence type="ECO:0000256" key="2">
    <source>
        <dbReference type="ARBA" id="ARBA00023002"/>
    </source>
</evidence>
<dbReference type="Gene3D" id="3.40.50.720">
    <property type="entry name" value="NAD(P)-binding Rossmann-like Domain"/>
    <property type="match status" value="1"/>
</dbReference>
<proteinExistence type="inferred from homology"/>
<keyword evidence="2" id="KW-0560">Oxidoreductase</keyword>
<dbReference type="KEGG" id="caqu:CAQU_05950"/>
<gene>
    <name evidence="3" type="ORF">CAQU_05950</name>
</gene>
<protein>
    <submittedName>
        <fullName evidence="3">Short-chain dehydrogenase</fullName>
    </submittedName>
</protein>